<organism evidence="1 2">
    <name type="scientific">Homarus americanus</name>
    <name type="common">American lobster</name>
    <dbReference type="NCBI Taxonomy" id="6706"/>
    <lineage>
        <taxon>Eukaryota</taxon>
        <taxon>Metazoa</taxon>
        <taxon>Ecdysozoa</taxon>
        <taxon>Arthropoda</taxon>
        <taxon>Crustacea</taxon>
        <taxon>Multicrustacea</taxon>
        <taxon>Malacostraca</taxon>
        <taxon>Eumalacostraca</taxon>
        <taxon>Eucarida</taxon>
        <taxon>Decapoda</taxon>
        <taxon>Pleocyemata</taxon>
        <taxon>Astacidea</taxon>
        <taxon>Nephropoidea</taxon>
        <taxon>Nephropidae</taxon>
        <taxon>Homarus</taxon>
    </lineage>
</organism>
<sequence>MAALRMAGSWLQDHNENQTSRYAWMLWLNCQWFFALDHTDYSRWVPVHLKDMTELSDKHPDVAVKFQAGHFTAKKTACCFSAMALDQAYKQNNACIKGPKVARVIAEFESSQKPEQTKANFHHHEQTNTTQDKFLQDVKALTFVIEEMGNLFEEESADLMLADKITSIILDGPAVVEMLKLGGSRTFQEYSTAVFIPYIESQLEYRSRLDLVWDCYLKSGSLKATVRCNRGKGIRRRVTASSPLPSNCQNFLRNSDNKEELFSFLSEQVMQLVVKESKQLVVTGKKRVLTVPPRKDTANLAPCNHEEADTRMMVHAADALECGHRRILIRTVDTDVVILAVALANERSEVLDELWLTFGTGKNRRYIAAHQIAKALGPENSRALPVFHAITGCVTVSVFAGHSKKAAWATWNAFPEVTTAFLSLASTPSELPDGVLSTLARFIVLLYDRTSTCCDVNVLRKKLFSRKSRSLEDLPPTRAALEQHIKRAAYQAGHI</sequence>
<comment type="caution">
    <text evidence="1">The sequence shown here is derived from an EMBL/GenBank/DDBJ whole genome shotgun (WGS) entry which is preliminary data.</text>
</comment>
<keyword evidence="2" id="KW-1185">Reference proteome</keyword>
<name>A0A8J5MRY8_HOMAM</name>
<proteinExistence type="predicted"/>
<accession>A0A8J5MRY8</accession>
<dbReference type="PANTHER" id="PTHR47018:SF1">
    <property type="entry name" value="TESMIN_TSO1-LIKE CXC DOMAIN-CONTAINING PROTEIN"/>
    <property type="match status" value="1"/>
</dbReference>
<dbReference type="Proteomes" id="UP000747542">
    <property type="component" value="Unassembled WGS sequence"/>
</dbReference>
<evidence type="ECO:0000313" key="1">
    <source>
        <dbReference type="EMBL" id="KAG7161885.1"/>
    </source>
</evidence>
<gene>
    <name evidence="1" type="ORF">Hamer_G007556</name>
</gene>
<evidence type="ECO:0000313" key="2">
    <source>
        <dbReference type="Proteomes" id="UP000747542"/>
    </source>
</evidence>
<dbReference type="AlphaFoldDB" id="A0A8J5MRY8"/>
<protein>
    <submittedName>
        <fullName evidence="1">Uncharacterized protein</fullName>
    </submittedName>
</protein>
<reference evidence="1" key="1">
    <citation type="journal article" date="2021" name="Sci. Adv.">
        <title>The American lobster genome reveals insights on longevity, neural, and immune adaptations.</title>
        <authorList>
            <person name="Polinski J.M."/>
            <person name="Zimin A.V."/>
            <person name="Clark K.F."/>
            <person name="Kohn A.B."/>
            <person name="Sadowski N."/>
            <person name="Timp W."/>
            <person name="Ptitsyn A."/>
            <person name="Khanna P."/>
            <person name="Romanova D.Y."/>
            <person name="Williams P."/>
            <person name="Greenwood S.J."/>
            <person name="Moroz L.L."/>
            <person name="Walt D.R."/>
            <person name="Bodnar A.G."/>
        </authorList>
    </citation>
    <scope>NUCLEOTIDE SEQUENCE</scope>
    <source>
        <strain evidence="1">GMGI-L3</strain>
    </source>
</reference>
<dbReference type="PANTHER" id="PTHR47018">
    <property type="entry name" value="CXC DOMAIN-CONTAINING PROTEIN-RELATED"/>
    <property type="match status" value="1"/>
</dbReference>
<dbReference type="EMBL" id="JAHLQT010028808">
    <property type="protein sequence ID" value="KAG7161885.1"/>
    <property type="molecule type" value="Genomic_DNA"/>
</dbReference>